<dbReference type="InterPro" id="IPR015424">
    <property type="entry name" value="PyrdxlP-dep_Trfase"/>
</dbReference>
<keyword evidence="1" id="KW-0662">Pyridine nucleotide biosynthesis</keyword>
<organism evidence="4 5">
    <name type="scientific">Liparis tanakae</name>
    <name type="common">Tanaka's snailfish</name>
    <dbReference type="NCBI Taxonomy" id="230148"/>
    <lineage>
        <taxon>Eukaryota</taxon>
        <taxon>Metazoa</taxon>
        <taxon>Chordata</taxon>
        <taxon>Craniata</taxon>
        <taxon>Vertebrata</taxon>
        <taxon>Euteleostomi</taxon>
        <taxon>Actinopterygii</taxon>
        <taxon>Neopterygii</taxon>
        <taxon>Teleostei</taxon>
        <taxon>Neoteleostei</taxon>
        <taxon>Acanthomorphata</taxon>
        <taxon>Eupercaria</taxon>
        <taxon>Perciformes</taxon>
        <taxon>Cottioidei</taxon>
        <taxon>Cottales</taxon>
        <taxon>Liparidae</taxon>
        <taxon>Liparis</taxon>
    </lineage>
</organism>
<dbReference type="OrthoDB" id="5978656at2759"/>
<comment type="caution">
    <text evidence="4">The sequence shown here is derived from an EMBL/GenBank/DDBJ whole genome shotgun (WGS) entry which is preliminary data.</text>
</comment>
<dbReference type="InterPro" id="IPR015422">
    <property type="entry name" value="PyrdxlP-dep_Trfase_small"/>
</dbReference>
<dbReference type="Gene3D" id="3.40.640.10">
    <property type="entry name" value="Type I PLP-dependent aspartate aminotransferase-like (Major domain)"/>
    <property type="match status" value="1"/>
</dbReference>
<dbReference type="InterPro" id="IPR015421">
    <property type="entry name" value="PyrdxlP-dep_Trfase_major"/>
</dbReference>
<dbReference type="PANTHER" id="PTHR14084">
    <property type="entry name" value="KYNURENINASE"/>
    <property type="match status" value="1"/>
</dbReference>
<dbReference type="AlphaFoldDB" id="A0A4Z2E5M1"/>
<dbReference type="PANTHER" id="PTHR14084:SF0">
    <property type="entry name" value="KYNURENINASE"/>
    <property type="match status" value="1"/>
</dbReference>
<reference evidence="4 5" key="1">
    <citation type="submission" date="2019-03" db="EMBL/GenBank/DDBJ databases">
        <title>First draft genome of Liparis tanakae, snailfish: a comprehensive survey of snailfish specific genes.</title>
        <authorList>
            <person name="Kim W."/>
            <person name="Song I."/>
            <person name="Jeong J.-H."/>
            <person name="Kim D."/>
            <person name="Kim S."/>
            <person name="Ryu S."/>
            <person name="Song J.Y."/>
            <person name="Lee S.K."/>
        </authorList>
    </citation>
    <scope>NUCLEOTIDE SEQUENCE [LARGE SCALE GENOMIC DNA]</scope>
    <source>
        <tissue evidence="4">Muscle</tissue>
    </source>
</reference>
<dbReference type="GO" id="GO:0009435">
    <property type="term" value="P:NAD+ biosynthetic process"/>
    <property type="evidence" value="ECO:0007669"/>
    <property type="project" value="InterPro"/>
</dbReference>
<name>A0A4Z2E5M1_9TELE</name>
<dbReference type="GO" id="GO:0005737">
    <property type="term" value="C:cytoplasm"/>
    <property type="evidence" value="ECO:0007669"/>
    <property type="project" value="InterPro"/>
</dbReference>
<protein>
    <submittedName>
        <fullName evidence="4">Kynureninase</fullName>
    </submittedName>
</protein>
<keyword evidence="3" id="KW-0663">Pyridoxal phosphate</keyword>
<gene>
    <name evidence="4" type="primary">Kynu</name>
    <name evidence="4" type="ORF">EYF80_065818</name>
</gene>
<evidence type="ECO:0000313" key="4">
    <source>
        <dbReference type="EMBL" id="TNN24059.1"/>
    </source>
</evidence>
<proteinExistence type="predicted"/>
<keyword evidence="2" id="KW-0378">Hydrolase</keyword>
<dbReference type="Pfam" id="PF22580">
    <property type="entry name" value="KYNU_C"/>
    <property type="match status" value="1"/>
</dbReference>
<dbReference type="InterPro" id="IPR010111">
    <property type="entry name" value="Kynureninase"/>
</dbReference>
<dbReference type="Gene3D" id="3.90.1150.10">
    <property type="entry name" value="Aspartate Aminotransferase, domain 1"/>
    <property type="match status" value="1"/>
</dbReference>
<dbReference type="SUPFAM" id="SSF53383">
    <property type="entry name" value="PLP-dependent transferases"/>
    <property type="match status" value="1"/>
</dbReference>
<evidence type="ECO:0000256" key="3">
    <source>
        <dbReference type="ARBA" id="ARBA00022898"/>
    </source>
</evidence>
<keyword evidence="5" id="KW-1185">Reference proteome</keyword>
<dbReference type="EMBL" id="SRLO01016536">
    <property type="protein sequence ID" value="TNN24059.1"/>
    <property type="molecule type" value="Genomic_DNA"/>
</dbReference>
<dbReference type="GO" id="GO:0030170">
    <property type="term" value="F:pyridoxal phosphate binding"/>
    <property type="evidence" value="ECO:0007669"/>
    <property type="project" value="InterPro"/>
</dbReference>
<dbReference type="Proteomes" id="UP000314294">
    <property type="component" value="Unassembled WGS sequence"/>
</dbReference>
<evidence type="ECO:0000256" key="1">
    <source>
        <dbReference type="ARBA" id="ARBA00022642"/>
    </source>
</evidence>
<evidence type="ECO:0000256" key="2">
    <source>
        <dbReference type="ARBA" id="ARBA00022801"/>
    </source>
</evidence>
<dbReference type="GO" id="GO:0019441">
    <property type="term" value="P:L-tryptophan catabolic process to kynurenine"/>
    <property type="evidence" value="ECO:0007669"/>
    <property type="project" value="TreeGrafter"/>
</dbReference>
<accession>A0A4Z2E5M1</accession>
<sequence>MTTVFPQYVNSGAGGLAGAFVHEKNRRSVEPALLGWWGHDLHTRFQMNNRMELQPGVKGFRLSNQPVLLVCPLQASLEVFQMTSMQSLRRKSVLLTGYLEHLLQRLYGRDPARPHGPHIRIITPSDPRQRGCQLSLCFSVPVADIFHELERRGVAVSTRDGSLKRREEIKQTFNRMACAFKKFSLSQRDPVSKMWIENRKTHETELQIQ</sequence>
<dbReference type="GO" id="GO:0030429">
    <property type="term" value="F:kynureninase activity"/>
    <property type="evidence" value="ECO:0007669"/>
    <property type="project" value="InterPro"/>
</dbReference>
<evidence type="ECO:0000313" key="5">
    <source>
        <dbReference type="Proteomes" id="UP000314294"/>
    </source>
</evidence>
<dbReference type="GO" id="GO:0043420">
    <property type="term" value="P:anthranilate metabolic process"/>
    <property type="evidence" value="ECO:0007669"/>
    <property type="project" value="TreeGrafter"/>
</dbReference>